<dbReference type="GO" id="GO:0005886">
    <property type="term" value="C:plasma membrane"/>
    <property type="evidence" value="ECO:0007669"/>
    <property type="project" value="UniProtKB-SubCell"/>
</dbReference>
<evidence type="ECO:0000259" key="10">
    <source>
        <dbReference type="PROSITE" id="PS50893"/>
    </source>
</evidence>
<evidence type="ECO:0000256" key="1">
    <source>
        <dbReference type="ARBA" id="ARBA00004202"/>
    </source>
</evidence>
<dbReference type="InterPro" id="IPR027417">
    <property type="entry name" value="P-loop_NTPase"/>
</dbReference>
<keyword evidence="9" id="KW-0472">Membrane</keyword>
<name>A0A1M4WC97_9CLOT</name>
<evidence type="ECO:0000313" key="11">
    <source>
        <dbReference type="EMBL" id="SHE78770.1"/>
    </source>
</evidence>
<evidence type="ECO:0000256" key="2">
    <source>
        <dbReference type="ARBA" id="ARBA00022448"/>
    </source>
</evidence>
<evidence type="ECO:0000256" key="5">
    <source>
        <dbReference type="ARBA" id="ARBA00022737"/>
    </source>
</evidence>
<keyword evidence="7 11" id="KW-0067">ATP-binding</keyword>
<proteinExistence type="predicted"/>
<gene>
    <name evidence="11" type="ORF">SAMN02745158_01540</name>
</gene>
<keyword evidence="5" id="KW-0677">Repeat</keyword>
<reference evidence="11 12" key="1">
    <citation type="submission" date="2016-11" db="EMBL/GenBank/DDBJ databases">
        <authorList>
            <person name="Jaros S."/>
            <person name="Januszkiewicz K."/>
            <person name="Wedrychowicz H."/>
        </authorList>
    </citation>
    <scope>NUCLEOTIDE SEQUENCE [LARGE SCALE GENOMIC DNA]</scope>
    <source>
        <strain evidence="11 12">DSM 17459</strain>
    </source>
</reference>
<dbReference type="EMBL" id="FQVI01000006">
    <property type="protein sequence ID" value="SHE78770.1"/>
    <property type="molecule type" value="Genomic_DNA"/>
</dbReference>
<dbReference type="GO" id="GO:0005524">
    <property type="term" value="F:ATP binding"/>
    <property type="evidence" value="ECO:0007669"/>
    <property type="project" value="UniProtKB-KW"/>
</dbReference>
<dbReference type="FunFam" id="3.40.50.300:FF:000127">
    <property type="entry name" value="Ribose import ATP-binding protein RbsA"/>
    <property type="match status" value="1"/>
</dbReference>
<keyword evidence="3" id="KW-1003">Cell membrane</keyword>
<dbReference type="InterPro" id="IPR050107">
    <property type="entry name" value="ABC_carbohydrate_import_ATPase"/>
</dbReference>
<dbReference type="CDD" id="cd03216">
    <property type="entry name" value="ABC_Carb_Monos_I"/>
    <property type="match status" value="1"/>
</dbReference>
<dbReference type="SUPFAM" id="SSF52540">
    <property type="entry name" value="P-loop containing nucleoside triphosphate hydrolases"/>
    <property type="match status" value="2"/>
</dbReference>
<feature type="domain" description="ABC transporter" evidence="10">
    <location>
        <begin position="251"/>
        <end position="499"/>
    </location>
</feature>
<evidence type="ECO:0000256" key="4">
    <source>
        <dbReference type="ARBA" id="ARBA00022597"/>
    </source>
</evidence>
<keyword evidence="8" id="KW-1278">Translocase</keyword>
<dbReference type="GO" id="GO:0016887">
    <property type="term" value="F:ATP hydrolysis activity"/>
    <property type="evidence" value="ECO:0007669"/>
    <property type="project" value="InterPro"/>
</dbReference>
<dbReference type="RefSeq" id="WP_072850773.1">
    <property type="nucleotide sequence ID" value="NZ_FQVI01000006.1"/>
</dbReference>
<comment type="subcellular location">
    <subcellularLocation>
        <location evidence="1">Cell membrane</location>
        <topology evidence="1">Peripheral membrane protein</topology>
    </subcellularLocation>
</comment>
<evidence type="ECO:0000256" key="8">
    <source>
        <dbReference type="ARBA" id="ARBA00022967"/>
    </source>
</evidence>
<evidence type="ECO:0000256" key="7">
    <source>
        <dbReference type="ARBA" id="ARBA00022840"/>
    </source>
</evidence>
<organism evidence="11 12">
    <name type="scientific">Lactonifactor longoviformis DSM 17459</name>
    <dbReference type="NCBI Taxonomy" id="1122155"/>
    <lineage>
        <taxon>Bacteria</taxon>
        <taxon>Bacillati</taxon>
        <taxon>Bacillota</taxon>
        <taxon>Clostridia</taxon>
        <taxon>Eubacteriales</taxon>
        <taxon>Clostridiaceae</taxon>
        <taxon>Lactonifactor</taxon>
    </lineage>
</organism>
<dbReference type="Pfam" id="PF00005">
    <property type="entry name" value="ABC_tran"/>
    <property type="match status" value="2"/>
</dbReference>
<keyword evidence="4" id="KW-0762">Sugar transport</keyword>
<evidence type="ECO:0000313" key="12">
    <source>
        <dbReference type="Proteomes" id="UP000184245"/>
    </source>
</evidence>
<dbReference type="CDD" id="cd03215">
    <property type="entry name" value="ABC_Carb_Monos_II"/>
    <property type="match status" value="1"/>
</dbReference>
<dbReference type="InterPro" id="IPR017871">
    <property type="entry name" value="ABC_transporter-like_CS"/>
</dbReference>
<keyword evidence="2" id="KW-0813">Transport</keyword>
<dbReference type="InterPro" id="IPR003439">
    <property type="entry name" value="ABC_transporter-like_ATP-bd"/>
</dbReference>
<dbReference type="InterPro" id="IPR003593">
    <property type="entry name" value="AAA+_ATPase"/>
</dbReference>
<dbReference type="OrthoDB" id="9771863at2"/>
<dbReference type="PANTHER" id="PTHR43790:SF3">
    <property type="entry name" value="D-ALLOSE IMPORT ATP-BINDING PROTEIN ALSA-RELATED"/>
    <property type="match status" value="1"/>
</dbReference>
<evidence type="ECO:0000256" key="9">
    <source>
        <dbReference type="ARBA" id="ARBA00023136"/>
    </source>
</evidence>
<accession>A0A1M4WC97</accession>
<sequence>MAENIVTCQKIRKSFPGVLALDDVDFELKKGEVHALCGENGAGKSTLIKILTGLYGKDSGRIIYEGNEINFKSVQECRNNGISLIPQEIHLAQDLTVAENVMMTQYPVKHGKVDWNAMREKTLELQKRIGCENHFTPDTRVGDLSMGHQQLIEIMKAISTELKVIAFDEPTSSLSDDETERLFHLIKELKEQGISIIYVSHRLGEIFKVCDRVTVFKDGKYVDTKVINDVSAKSLVALMVGRETGGYLKEKNYTDISRKVLEVEGLCWDKKVKNVSFFLNKGEILGMFGIVGAGRTETARLIFGLEKKERGRIKINGETVEIRNPRQAVKRKLGFVTEDRRGEGLSTVSSVQWNITMPYLKKLSSSLQTIHHKQECDNAQKLSAKLRIKAASLDDSAGSLSGGNQQKIVIAKWLGAESEILIFDEPTRGIDVGAKAEIYRLMEQLASEGKSIIMISSELPELLSLSDRILVYRDGEINKEFTEVGDLTEEQVLHYAIMKDEGGDKL</sequence>
<dbReference type="PROSITE" id="PS50893">
    <property type="entry name" value="ABC_TRANSPORTER_2"/>
    <property type="match status" value="2"/>
</dbReference>
<dbReference type="AlphaFoldDB" id="A0A1M4WC97"/>
<dbReference type="SMART" id="SM00382">
    <property type="entry name" value="AAA"/>
    <property type="match status" value="2"/>
</dbReference>
<dbReference type="STRING" id="1122155.SAMN02745158_01540"/>
<dbReference type="Proteomes" id="UP000184245">
    <property type="component" value="Unassembled WGS sequence"/>
</dbReference>
<feature type="domain" description="ABC transporter" evidence="10">
    <location>
        <begin position="6"/>
        <end position="243"/>
    </location>
</feature>
<protein>
    <submittedName>
        <fullName evidence="11">Ribose transport system ATP-binding protein</fullName>
    </submittedName>
</protein>
<dbReference type="PROSITE" id="PS00211">
    <property type="entry name" value="ABC_TRANSPORTER_1"/>
    <property type="match status" value="1"/>
</dbReference>
<evidence type="ECO:0000256" key="3">
    <source>
        <dbReference type="ARBA" id="ARBA00022475"/>
    </source>
</evidence>
<dbReference type="PANTHER" id="PTHR43790">
    <property type="entry name" value="CARBOHYDRATE TRANSPORT ATP-BINDING PROTEIN MG119-RELATED"/>
    <property type="match status" value="1"/>
</dbReference>
<keyword evidence="6" id="KW-0547">Nucleotide-binding</keyword>
<keyword evidence="12" id="KW-1185">Reference proteome</keyword>
<dbReference type="Gene3D" id="3.40.50.300">
    <property type="entry name" value="P-loop containing nucleotide triphosphate hydrolases"/>
    <property type="match status" value="2"/>
</dbReference>
<evidence type="ECO:0000256" key="6">
    <source>
        <dbReference type="ARBA" id="ARBA00022741"/>
    </source>
</evidence>